<evidence type="ECO:0000313" key="7">
    <source>
        <dbReference type="Proteomes" id="UP000759131"/>
    </source>
</evidence>
<dbReference type="Proteomes" id="UP000759131">
    <property type="component" value="Unassembled WGS sequence"/>
</dbReference>
<organism evidence="6">
    <name type="scientific">Medioppia subpectinata</name>
    <dbReference type="NCBI Taxonomy" id="1979941"/>
    <lineage>
        <taxon>Eukaryota</taxon>
        <taxon>Metazoa</taxon>
        <taxon>Ecdysozoa</taxon>
        <taxon>Arthropoda</taxon>
        <taxon>Chelicerata</taxon>
        <taxon>Arachnida</taxon>
        <taxon>Acari</taxon>
        <taxon>Acariformes</taxon>
        <taxon>Sarcoptiformes</taxon>
        <taxon>Oribatida</taxon>
        <taxon>Brachypylina</taxon>
        <taxon>Oppioidea</taxon>
        <taxon>Oppiidae</taxon>
        <taxon>Medioppia</taxon>
    </lineage>
</organism>
<evidence type="ECO:0000313" key="6">
    <source>
        <dbReference type="EMBL" id="CAD7628668.1"/>
    </source>
</evidence>
<dbReference type="SUPFAM" id="SSF51445">
    <property type="entry name" value="(Trans)glycosidases"/>
    <property type="match status" value="1"/>
</dbReference>
<protein>
    <recommendedName>
        <fullName evidence="5">GH18 domain-containing protein</fullName>
    </recommendedName>
</protein>
<dbReference type="PANTHER" id="PTHR11177">
    <property type="entry name" value="CHITINASE"/>
    <property type="match status" value="1"/>
</dbReference>
<comment type="similarity">
    <text evidence="4">Belongs to the glycosyl hydrolase 18 family.</text>
</comment>
<gene>
    <name evidence="6" type="ORF">OSB1V03_LOCUS9089</name>
</gene>
<dbReference type="EMBL" id="CAJPIZ010005971">
    <property type="protein sequence ID" value="CAG2109098.1"/>
    <property type="molecule type" value="Genomic_DNA"/>
</dbReference>
<keyword evidence="1 3" id="KW-0378">Hydrolase</keyword>
<dbReference type="Gene3D" id="3.20.20.80">
    <property type="entry name" value="Glycosidases"/>
    <property type="match status" value="1"/>
</dbReference>
<evidence type="ECO:0000256" key="2">
    <source>
        <dbReference type="ARBA" id="ARBA00023295"/>
    </source>
</evidence>
<accession>A0A7R9KV76</accession>
<dbReference type="GO" id="GO:0005975">
    <property type="term" value="P:carbohydrate metabolic process"/>
    <property type="evidence" value="ECO:0007669"/>
    <property type="project" value="InterPro"/>
</dbReference>
<dbReference type="GO" id="GO:0006032">
    <property type="term" value="P:chitin catabolic process"/>
    <property type="evidence" value="ECO:0007669"/>
    <property type="project" value="TreeGrafter"/>
</dbReference>
<dbReference type="GO" id="GO:0008061">
    <property type="term" value="F:chitin binding"/>
    <property type="evidence" value="ECO:0007669"/>
    <property type="project" value="TreeGrafter"/>
</dbReference>
<dbReference type="AlphaFoldDB" id="A0A7R9KV76"/>
<dbReference type="InterPro" id="IPR001223">
    <property type="entry name" value="Glyco_hydro18_cat"/>
</dbReference>
<keyword evidence="7" id="KW-1185">Reference proteome</keyword>
<evidence type="ECO:0000259" key="5">
    <source>
        <dbReference type="PROSITE" id="PS51910"/>
    </source>
</evidence>
<keyword evidence="2 3" id="KW-0326">Glycosidase</keyword>
<evidence type="ECO:0000256" key="1">
    <source>
        <dbReference type="ARBA" id="ARBA00022801"/>
    </source>
</evidence>
<evidence type="ECO:0000256" key="4">
    <source>
        <dbReference type="RuleBase" id="RU004453"/>
    </source>
</evidence>
<dbReference type="EMBL" id="OC860546">
    <property type="protein sequence ID" value="CAD7628668.1"/>
    <property type="molecule type" value="Genomic_DNA"/>
</dbReference>
<feature type="domain" description="GH18" evidence="5">
    <location>
        <begin position="1"/>
        <end position="94"/>
    </location>
</feature>
<name>A0A7R9KV76_9ACAR</name>
<dbReference type="GO" id="GO:0004568">
    <property type="term" value="F:chitinase activity"/>
    <property type="evidence" value="ECO:0007669"/>
    <property type="project" value="UniProtKB-ARBA"/>
</dbReference>
<sequence length="94" mass="10714">MLGSNGNYKKFVGLKTYNKNLKTLIAIGGWNEGSKRFSKLVASPELRQTFINSALKFLREHNFDGLDLDWEYPGFRDGSSSDDKQNYATFIRVS</sequence>
<dbReference type="GO" id="GO:0005576">
    <property type="term" value="C:extracellular region"/>
    <property type="evidence" value="ECO:0007669"/>
    <property type="project" value="TreeGrafter"/>
</dbReference>
<dbReference type="OrthoDB" id="6489371at2759"/>
<dbReference type="InterPro" id="IPR017853">
    <property type="entry name" value="GH"/>
</dbReference>
<proteinExistence type="inferred from homology"/>
<dbReference type="PROSITE" id="PS51910">
    <property type="entry name" value="GH18_2"/>
    <property type="match status" value="1"/>
</dbReference>
<dbReference type="InterPro" id="IPR050314">
    <property type="entry name" value="Glycosyl_Hydrlase_18"/>
</dbReference>
<dbReference type="PROSITE" id="PS01095">
    <property type="entry name" value="GH18_1"/>
    <property type="match status" value="1"/>
</dbReference>
<dbReference type="InterPro" id="IPR001579">
    <property type="entry name" value="Glyco_hydro_18_chit_AS"/>
</dbReference>
<dbReference type="Pfam" id="PF00704">
    <property type="entry name" value="Glyco_hydro_18"/>
    <property type="match status" value="1"/>
</dbReference>
<reference evidence="6" key="1">
    <citation type="submission" date="2020-11" db="EMBL/GenBank/DDBJ databases">
        <authorList>
            <person name="Tran Van P."/>
        </authorList>
    </citation>
    <scope>NUCLEOTIDE SEQUENCE</scope>
</reference>
<feature type="non-terminal residue" evidence="6">
    <location>
        <position position="1"/>
    </location>
</feature>
<dbReference type="PANTHER" id="PTHR11177:SF399">
    <property type="entry name" value="CHITINASE 6, ISOFORM C"/>
    <property type="match status" value="1"/>
</dbReference>
<evidence type="ECO:0000256" key="3">
    <source>
        <dbReference type="RuleBase" id="RU000489"/>
    </source>
</evidence>